<dbReference type="Pfam" id="PF02615">
    <property type="entry name" value="Ldh_2"/>
    <property type="match status" value="1"/>
</dbReference>
<dbReference type="InterPro" id="IPR036111">
    <property type="entry name" value="Mal/L-sulfo/L-lacto_DH-like_sf"/>
</dbReference>
<evidence type="ECO:0000256" key="2">
    <source>
        <dbReference type="ARBA" id="ARBA00023002"/>
    </source>
</evidence>
<evidence type="ECO:0000313" key="4">
    <source>
        <dbReference type="EMBL" id="WTQ77596.1"/>
    </source>
</evidence>
<dbReference type="PANTHER" id="PTHR11091">
    <property type="entry name" value="OXIDOREDUCTASE-RELATED"/>
    <property type="match status" value="1"/>
</dbReference>
<gene>
    <name evidence="4" type="ORF">OG222_32640</name>
</gene>
<reference evidence="4" key="1">
    <citation type="submission" date="2022-10" db="EMBL/GenBank/DDBJ databases">
        <title>The complete genomes of actinobacterial strains from the NBC collection.</title>
        <authorList>
            <person name="Joergensen T.S."/>
            <person name="Alvarez Arevalo M."/>
            <person name="Sterndorff E.B."/>
            <person name="Faurdal D."/>
            <person name="Vuksanovic O."/>
            <person name="Mourched A.-S."/>
            <person name="Charusanti P."/>
            <person name="Shaw S."/>
            <person name="Blin K."/>
            <person name="Weber T."/>
        </authorList>
    </citation>
    <scope>NUCLEOTIDE SEQUENCE</scope>
    <source>
        <strain evidence="4">NBC_00148</strain>
    </source>
</reference>
<dbReference type="EMBL" id="CP108169">
    <property type="protein sequence ID" value="WTQ77596.1"/>
    <property type="molecule type" value="Genomic_DNA"/>
</dbReference>
<keyword evidence="2" id="KW-0560">Oxidoreductase</keyword>
<dbReference type="GO" id="GO:0016491">
    <property type="term" value="F:oxidoreductase activity"/>
    <property type="evidence" value="ECO:0007669"/>
    <property type="project" value="UniProtKB-KW"/>
</dbReference>
<dbReference type="AlphaFoldDB" id="A0AAU1M2E7"/>
<dbReference type="PANTHER" id="PTHR11091:SF0">
    <property type="entry name" value="MALATE DEHYDROGENASE"/>
    <property type="match status" value="1"/>
</dbReference>
<comment type="similarity">
    <text evidence="1">Belongs to the LDH2/MDH2 oxidoreductase family.</text>
</comment>
<proteinExistence type="inferred from homology"/>
<feature type="region of interest" description="Disordered" evidence="3">
    <location>
        <begin position="205"/>
        <end position="227"/>
    </location>
</feature>
<dbReference type="InterPro" id="IPR003767">
    <property type="entry name" value="Malate/L-lactate_DH-like"/>
</dbReference>
<accession>A0AAU1M2E7</accession>
<dbReference type="InterPro" id="IPR043143">
    <property type="entry name" value="Mal/L-sulf/L-lact_DH-like_NADP"/>
</dbReference>
<organism evidence="4">
    <name type="scientific">Streptomyces sp. NBC_00148</name>
    <dbReference type="NCBI Taxonomy" id="2903626"/>
    <lineage>
        <taxon>Bacteria</taxon>
        <taxon>Bacillati</taxon>
        <taxon>Actinomycetota</taxon>
        <taxon>Actinomycetes</taxon>
        <taxon>Kitasatosporales</taxon>
        <taxon>Streptomycetaceae</taxon>
        <taxon>Streptomyces</taxon>
    </lineage>
</organism>
<sequence>MTDTPAPRPGRTLVAAEDLLEFSASLLEKGGLSTEDARTTAGVFVWAAQRGVDSHGTARVPAYLDLLAKGVANAAPDLRFESTTPAAAVLDADRAPGPVALTAAADEAVSRARTTGIATVGVRRTVHTGAIGYYVSRIAEQGLVGIGFVSGMPNMGYTGVRGAAVATSPLAIAVPVAESSDHAPLLLDMATATIALGKIRQAKASGTPLPEGAAATEDGTPTTDPEKAVMPLPLGGVKGSGMSLAFELLTSVLVGAPIFASFHSDDPQGRKHRQNALIVAVDPAAFGDAGEFAEAVDATLSTLKGLPAAEGASGVFYPGERSAALSAERGHSGVPVAPKVWRDLLERAEALGVVPPKPLGDAG</sequence>
<dbReference type="SUPFAM" id="SSF89733">
    <property type="entry name" value="L-sulfolactate dehydrogenase-like"/>
    <property type="match status" value="1"/>
</dbReference>
<name>A0AAU1M2E7_9ACTN</name>
<protein>
    <submittedName>
        <fullName evidence="4">Ldh family oxidoreductase</fullName>
    </submittedName>
</protein>
<dbReference type="Gene3D" id="3.30.1370.60">
    <property type="entry name" value="Hypothetical oxidoreductase yiak, domain 2"/>
    <property type="match status" value="1"/>
</dbReference>
<dbReference type="Gene3D" id="1.10.1530.10">
    <property type="match status" value="1"/>
</dbReference>
<evidence type="ECO:0000256" key="3">
    <source>
        <dbReference type="SAM" id="MobiDB-lite"/>
    </source>
</evidence>
<dbReference type="InterPro" id="IPR043144">
    <property type="entry name" value="Mal/L-sulf/L-lact_DH-like_ah"/>
</dbReference>
<evidence type="ECO:0000256" key="1">
    <source>
        <dbReference type="ARBA" id="ARBA00006056"/>
    </source>
</evidence>